<feature type="transmembrane region" description="Helical" evidence="2">
    <location>
        <begin position="6"/>
        <end position="33"/>
    </location>
</feature>
<keyword evidence="4" id="KW-1185">Reference proteome</keyword>
<evidence type="ECO:0000313" key="3">
    <source>
        <dbReference type="EMBL" id="CAG9820557.1"/>
    </source>
</evidence>
<keyword evidence="2" id="KW-0472">Membrane</keyword>
<name>A0A9N9SF53_PHACE</name>
<gene>
    <name evidence="3" type="ORF">PHAECO_LOCUS8208</name>
</gene>
<dbReference type="EMBL" id="OU896710">
    <property type="protein sequence ID" value="CAG9820557.1"/>
    <property type="molecule type" value="Genomic_DNA"/>
</dbReference>
<evidence type="ECO:0000313" key="4">
    <source>
        <dbReference type="Proteomes" id="UP001153737"/>
    </source>
</evidence>
<evidence type="ECO:0000256" key="1">
    <source>
        <dbReference type="SAM" id="MobiDB-lite"/>
    </source>
</evidence>
<evidence type="ECO:0000256" key="2">
    <source>
        <dbReference type="SAM" id="Phobius"/>
    </source>
</evidence>
<feature type="compositionally biased region" description="Basic and acidic residues" evidence="1">
    <location>
        <begin position="96"/>
        <end position="117"/>
    </location>
</feature>
<organism evidence="3 4">
    <name type="scientific">Phaedon cochleariae</name>
    <name type="common">Mustard beetle</name>
    <dbReference type="NCBI Taxonomy" id="80249"/>
    <lineage>
        <taxon>Eukaryota</taxon>
        <taxon>Metazoa</taxon>
        <taxon>Ecdysozoa</taxon>
        <taxon>Arthropoda</taxon>
        <taxon>Hexapoda</taxon>
        <taxon>Insecta</taxon>
        <taxon>Pterygota</taxon>
        <taxon>Neoptera</taxon>
        <taxon>Endopterygota</taxon>
        <taxon>Coleoptera</taxon>
        <taxon>Polyphaga</taxon>
        <taxon>Cucujiformia</taxon>
        <taxon>Chrysomeloidea</taxon>
        <taxon>Chrysomelidae</taxon>
        <taxon>Chrysomelinae</taxon>
        <taxon>Chrysomelini</taxon>
        <taxon>Phaedon</taxon>
    </lineage>
</organism>
<sequence>MSAITAPLYGLGAAATSNLAVFLPALMAAIAYFQYEQLDPESRPVDVPSDELLDRYDFIVVGAGSAETRAIQEKRALAGLGRTAPPDKNDPALGKEMNEPSTEKGDVFTPLGKEEAV</sequence>
<dbReference type="AlphaFoldDB" id="A0A9N9SF53"/>
<protein>
    <submittedName>
        <fullName evidence="3">Uncharacterized protein</fullName>
    </submittedName>
</protein>
<reference evidence="3" key="2">
    <citation type="submission" date="2022-10" db="EMBL/GenBank/DDBJ databases">
        <authorList>
            <consortium name="ENA_rothamsted_submissions"/>
            <consortium name="culmorum"/>
            <person name="King R."/>
        </authorList>
    </citation>
    <scope>NUCLEOTIDE SEQUENCE</scope>
</reference>
<reference evidence="3" key="1">
    <citation type="submission" date="2022-01" db="EMBL/GenBank/DDBJ databases">
        <authorList>
            <person name="King R."/>
        </authorList>
    </citation>
    <scope>NUCLEOTIDE SEQUENCE</scope>
</reference>
<proteinExistence type="predicted"/>
<accession>A0A9N9SF53</accession>
<feature type="region of interest" description="Disordered" evidence="1">
    <location>
        <begin position="76"/>
        <end position="117"/>
    </location>
</feature>
<dbReference type="Proteomes" id="UP001153737">
    <property type="component" value="Chromosome 4"/>
</dbReference>
<keyword evidence="2" id="KW-1133">Transmembrane helix</keyword>
<keyword evidence="2" id="KW-0812">Transmembrane</keyword>
<dbReference type="OrthoDB" id="269227at2759"/>